<dbReference type="PATRIC" id="fig|1429439.4.peg.5234"/>
<protein>
    <submittedName>
        <fullName evidence="3">Alcohol dehydrogenase</fullName>
    </submittedName>
</protein>
<proteinExistence type="predicted"/>
<dbReference type="AlphaFoldDB" id="W4M158"/>
<dbReference type="Pfam" id="PF13602">
    <property type="entry name" value="ADH_zinc_N_2"/>
    <property type="match status" value="1"/>
</dbReference>
<dbReference type="InterPro" id="IPR020843">
    <property type="entry name" value="ER"/>
</dbReference>
<dbReference type="HOGENOM" id="CLU_026673_3_3_7"/>
<sequence length="327" mass="36463">MKVIAYDHYGPPNVLRLKEVPKPSPKIGELLLRVRAVEVTKADCELRSFRFPVHWFWLPLRLTMGITKPRRQVLGSYFAAEIEALGEGASKFEVGDRIFGTAHLRLGAYGEYLCLPETYPLVTMPSNLSFEEAAAVPLGGLNALHFMRLAEIEQGESVLINGAGGSIGIFALQIAKDLGGHVTAVDRSIKEGMLRQIGADHFIDYSKSDFTKSDQKYDVIFNMVARVNYSAAIKCLKPGGRWLSGNPQFFHLIKPFLTNLFSDKRAITKFAGEKEEELIALKDMIEAKRIKPVVDNVYPMEEAVLAHQRVENEDRLGAVVLTMGRAK</sequence>
<dbReference type="SUPFAM" id="SSF51735">
    <property type="entry name" value="NAD(P)-binding Rossmann-fold domains"/>
    <property type="match status" value="1"/>
</dbReference>
<evidence type="ECO:0000313" key="3">
    <source>
        <dbReference type="EMBL" id="ETX04079.1"/>
    </source>
</evidence>
<dbReference type="SUPFAM" id="SSF50129">
    <property type="entry name" value="GroES-like"/>
    <property type="match status" value="1"/>
</dbReference>
<dbReference type="Gene3D" id="3.40.50.720">
    <property type="entry name" value="NAD(P)-binding Rossmann-like Domain"/>
    <property type="match status" value="1"/>
</dbReference>
<keyword evidence="1" id="KW-0521">NADP</keyword>
<dbReference type="Gene3D" id="3.90.180.10">
    <property type="entry name" value="Medium-chain alcohol dehydrogenases, catalytic domain"/>
    <property type="match status" value="1"/>
</dbReference>
<dbReference type="PANTHER" id="PTHR44154:SF1">
    <property type="entry name" value="QUINONE OXIDOREDUCTASE"/>
    <property type="match status" value="1"/>
</dbReference>
<evidence type="ECO:0000313" key="4">
    <source>
        <dbReference type="Proteomes" id="UP000019140"/>
    </source>
</evidence>
<dbReference type="InterPro" id="IPR013154">
    <property type="entry name" value="ADH-like_N"/>
</dbReference>
<dbReference type="CDD" id="cd08267">
    <property type="entry name" value="MDR1"/>
    <property type="match status" value="1"/>
</dbReference>
<dbReference type="EMBL" id="AZHX01001313">
    <property type="protein sequence ID" value="ETX04079.1"/>
    <property type="molecule type" value="Genomic_DNA"/>
</dbReference>
<name>W4M158_9BACT</name>
<dbReference type="PANTHER" id="PTHR44154">
    <property type="entry name" value="QUINONE OXIDOREDUCTASE"/>
    <property type="match status" value="1"/>
</dbReference>
<reference evidence="3 4" key="1">
    <citation type="journal article" date="2014" name="Nature">
        <title>An environmental bacterial taxon with a large and distinct metabolic repertoire.</title>
        <authorList>
            <person name="Wilson M.C."/>
            <person name="Mori T."/>
            <person name="Ruckert C."/>
            <person name="Uria A.R."/>
            <person name="Helf M.J."/>
            <person name="Takada K."/>
            <person name="Gernert C."/>
            <person name="Steffens U.A."/>
            <person name="Heycke N."/>
            <person name="Schmitt S."/>
            <person name="Rinke C."/>
            <person name="Helfrich E.J."/>
            <person name="Brachmann A.O."/>
            <person name="Gurgui C."/>
            <person name="Wakimoto T."/>
            <person name="Kracht M."/>
            <person name="Crusemann M."/>
            <person name="Hentschel U."/>
            <person name="Abe I."/>
            <person name="Matsunaga S."/>
            <person name="Kalinowski J."/>
            <person name="Takeyama H."/>
            <person name="Piel J."/>
        </authorList>
    </citation>
    <scope>NUCLEOTIDE SEQUENCE [LARGE SCALE GENOMIC DNA]</scope>
    <source>
        <strain evidence="4">TSY2</strain>
    </source>
</reference>
<accession>W4M158</accession>
<dbReference type="GO" id="GO:0016491">
    <property type="term" value="F:oxidoreductase activity"/>
    <property type="evidence" value="ECO:0007669"/>
    <property type="project" value="InterPro"/>
</dbReference>
<keyword evidence="4" id="KW-1185">Reference proteome</keyword>
<dbReference type="InterPro" id="IPR051603">
    <property type="entry name" value="Zinc-ADH_QOR/CCCR"/>
</dbReference>
<dbReference type="SMART" id="SM00829">
    <property type="entry name" value="PKS_ER"/>
    <property type="match status" value="1"/>
</dbReference>
<dbReference type="InterPro" id="IPR036291">
    <property type="entry name" value="NAD(P)-bd_dom_sf"/>
</dbReference>
<evidence type="ECO:0000256" key="1">
    <source>
        <dbReference type="ARBA" id="ARBA00022857"/>
    </source>
</evidence>
<evidence type="ECO:0000259" key="2">
    <source>
        <dbReference type="SMART" id="SM00829"/>
    </source>
</evidence>
<feature type="domain" description="Enoyl reductase (ER)" evidence="2">
    <location>
        <begin position="10"/>
        <end position="321"/>
    </location>
</feature>
<comment type="caution">
    <text evidence="3">The sequence shown here is derived from an EMBL/GenBank/DDBJ whole genome shotgun (WGS) entry which is preliminary data.</text>
</comment>
<dbReference type="Proteomes" id="UP000019140">
    <property type="component" value="Unassembled WGS sequence"/>
</dbReference>
<organism evidence="3 4">
    <name type="scientific">Candidatus Entotheonella gemina</name>
    <dbReference type="NCBI Taxonomy" id="1429439"/>
    <lineage>
        <taxon>Bacteria</taxon>
        <taxon>Pseudomonadati</taxon>
        <taxon>Nitrospinota/Tectimicrobiota group</taxon>
        <taxon>Candidatus Tectimicrobiota</taxon>
        <taxon>Candidatus Entotheonellia</taxon>
        <taxon>Candidatus Entotheonellales</taxon>
        <taxon>Candidatus Entotheonellaceae</taxon>
        <taxon>Candidatus Entotheonella</taxon>
    </lineage>
</organism>
<dbReference type="Pfam" id="PF08240">
    <property type="entry name" value="ADH_N"/>
    <property type="match status" value="1"/>
</dbReference>
<dbReference type="InterPro" id="IPR011032">
    <property type="entry name" value="GroES-like_sf"/>
</dbReference>
<gene>
    <name evidence="3" type="ORF">ETSY2_30870</name>
</gene>